<name>A0ABP3QH38_9ACTN</name>
<dbReference type="Proteomes" id="UP001501427">
    <property type="component" value="Unassembled WGS sequence"/>
</dbReference>
<accession>A0ABP3QH38</accession>
<feature type="region of interest" description="Disordered" evidence="1">
    <location>
        <begin position="16"/>
        <end position="53"/>
    </location>
</feature>
<evidence type="ECO:0000313" key="2">
    <source>
        <dbReference type="EMBL" id="GAA0590570.1"/>
    </source>
</evidence>
<comment type="caution">
    <text evidence="2">The sequence shown here is derived from an EMBL/GenBank/DDBJ whole genome shotgun (WGS) entry which is preliminary data.</text>
</comment>
<gene>
    <name evidence="2" type="ORF">GCM10009546_61250</name>
</gene>
<keyword evidence="3" id="KW-1185">Reference proteome</keyword>
<protein>
    <submittedName>
        <fullName evidence="2">Uncharacterized protein</fullName>
    </submittedName>
</protein>
<evidence type="ECO:0000256" key="1">
    <source>
        <dbReference type="SAM" id="MobiDB-lite"/>
    </source>
</evidence>
<sequence length="83" mass="8644">MLAGIRWSGSEWPAVNVPSLAPASPPPPQADSPSEAASTTAAIPLARPDTPLARTPLTAPLWLRIVLPPVAASRRGCLATRRT</sequence>
<proteinExistence type="predicted"/>
<evidence type="ECO:0000313" key="3">
    <source>
        <dbReference type="Proteomes" id="UP001501427"/>
    </source>
</evidence>
<reference evidence="3" key="1">
    <citation type="journal article" date="2019" name="Int. J. Syst. Evol. Microbiol.">
        <title>The Global Catalogue of Microorganisms (GCM) 10K type strain sequencing project: providing services to taxonomists for standard genome sequencing and annotation.</title>
        <authorList>
            <consortium name="The Broad Institute Genomics Platform"/>
            <consortium name="The Broad Institute Genome Sequencing Center for Infectious Disease"/>
            <person name="Wu L."/>
            <person name="Ma J."/>
        </authorList>
    </citation>
    <scope>NUCLEOTIDE SEQUENCE [LARGE SCALE GENOMIC DNA]</scope>
    <source>
        <strain evidence="3">JCM 10667</strain>
    </source>
</reference>
<dbReference type="EMBL" id="BAAAHD010000069">
    <property type="protein sequence ID" value="GAA0590570.1"/>
    <property type="molecule type" value="Genomic_DNA"/>
</dbReference>
<organism evidence="2 3">
    <name type="scientific">Actinomadura livida</name>
    <dbReference type="NCBI Taxonomy" id="79909"/>
    <lineage>
        <taxon>Bacteria</taxon>
        <taxon>Bacillati</taxon>
        <taxon>Actinomycetota</taxon>
        <taxon>Actinomycetes</taxon>
        <taxon>Streptosporangiales</taxon>
        <taxon>Thermomonosporaceae</taxon>
        <taxon>Actinomadura</taxon>
    </lineage>
</organism>